<evidence type="ECO:0000259" key="5">
    <source>
        <dbReference type="Pfam" id="PF00294"/>
    </source>
</evidence>
<dbReference type="PANTHER" id="PTHR43085:SF15">
    <property type="entry name" value="2-DEHYDRO-3-DEOXYGLUCONOKINASE"/>
    <property type="match status" value="1"/>
</dbReference>
<evidence type="ECO:0000256" key="1">
    <source>
        <dbReference type="ARBA" id="ARBA00010688"/>
    </source>
</evidence>
<reference evidence="6" key="1">
    <citation type="submission" date="2022-05" db="EMBL/GenBank/DDBJ databases">
        <title>Genomic analysis of Brachybacterium sp. CBA3104.</title>
        <authorList>
            <person name="Roh S.W."/>
            <person name="Kim Y.B."/>
            <person name="Kim Y."/>
        </authorList>
    </citation>
    <scope>NUCLEOTIDE SEQUENCE</scope>
    <source>
        <strain evidence="6">CBA3104</strain>
    </source>
</reference>
<keyword evidence="2" id="KW-0808">Transferase</keyword>
<dbReference type="InterPro" id="IPR011611">
    <property type="entry name" value="PfkB_dom"/>
</dbReference>
<accession>A0ABY4N595</accession>
<evidence type="ECO:0000256" key="4">
    <source>
        <dbReference type="SAM" id="MobiDB-lite"/>
    </source>
</evidence>
<sequence length="381" mass="38380">MTVGPTQDPRAGGSARVVTVGETMALLHSEGIGSLAHARTMTIGIGGAESNLAIGLRRLGVPVAWVSRVGADELGTRVLRELRAEQVEVRAVVDPDRPTGLMLKSHPSGGATTVRYYRSGSAASALDAAALAGDDGNGLPDDLLAGAEILHLTGITPLLSDSAREAVLDLVERARAVGTLISFDVNLRSALAPREVAAPLLARLAAAADIVFGGTDELALVADALAAEAQAAGASADARGDAARGGDAGLGHDTERGGDDSLVRVLHAHGIPEVVEKRGAEGARALAAGGAKGADANTLPDAELAEVPGLSVDVVDTVGAGDAFVAGYLSARLEGLDLTARLARGNECGALICTTPGDWEGAAHREDLGRLAAGTADPVAR</sequence>
<dbReference type="Pfam" id="PF00294">
    <property type="entry name" value="PfkB"/>
    <property type="match status" value="2"/>
</dbReference>
<dbReference type="CDD" id="cd01166">
    <property type="entry name" value="KdgK"/>
    <property type="match status" value="1"/>
</dbReference>
<name>A0ABY4N595_9MICO</name>
<dbReference type="RefSeq" id="WP_249478121.1">
    <property type="nucleotide sequence ID" value="NZ_CP097218.1"/>
</dbReference>
<comment type="similarity">
    <text evidence="1">Belongs to the carbohydrate kinase PfkB family.</text>
</comment>
<dbReference type="InterPro" id="IPR050306">
    <property type="entry name" value="PfkB_Carbo_kinase"/>
</dbReference>
<keyword evidence="7" id="KW-1185">Reference proteome</keyword>
<dbReference type="Proteomes" id="UP001055868">
    <property type="component" value="Chromosome"/>
</dbReference>
<keyword evidence="3 6" id="KW-0418">Kinase</keyword>
<feature type="compositionally biased region" description="Basic and acidic residues" evidence="4">
    <location>
        <begin position="238"/>
        <end position="256"/>
    </location>
</feature>
<evidence type="ECO:0000313" key="7">
    <source>
        <dbReference type="Proteomes" id="UP001055868"/>
    </source>
</evidence>
<feature type="region of interest" description="Disordered" evidence="4">
    <location>
        <begin position="236"/>
        <end position="256"/>
    </location>
</feature>
<proteinExistence type="inferred from homology"/>
<dbReference type="PROSITE" id="PS00584">
    <property type="entry name" value="PFKB_KINASES_2"/>
    <property type="match status" value="1"/>
</dbReference>
<dbReference type="SUPFAM" id="SSF53613">
    <property type="entry name" value="Ribokinase-like"/>
    <property type="match status" value="1"/>
</dbReference>
<feature type="domain" description="Carbohydrate kinase PfkB" evidence="5">
    <location>
        <begin position="265"/>
        <end position="358"/>
    </location>
</feature>
<evidence type="ECO:0000313" key="6">
    <source>
        <dbReference type="EMBL" id="UQN28957.1"/>
    </source>
</evidence>
<dbReference type="EMBL" id="CP097218">
    <property type="protein sequence ID" value="UQN28957.1"/>
    <property type="molecule type" value="Genomic_DNA"/>
</dbReference>
<dbReference type="InterPro" id="IPR029056">
    <property type="entry name" value="Ribokinase-like"/>
</dbReference>
<dbReference type="GO" id="GO:0016301">
    <property type="term" value="F:kinase activity"/>
    <property type="evidence" value="ECO:0007669"/>
    <property type="project" value="UniProtKB-KW"/>
</dbReference>
<organism evidence="6 7">
    <name type="scientific">Brachybacterium kimchii</name>
    <dbReference type="NCBI Taxonomy" id="2942909"/>
    <lineage>
        <taxon>Bacteria</taxon>
        <taxon>Bacillati</taxon>
        <taxon>Actinomycetota</taxon>
        <taxon>Actinomycetes</taxon>
        <taxon>Micrococcales</taxon>
        <taxon>Dermabacteraceae</taxon>
        <taxon>Brachybacterium</taxon>
    </lineage>
</organism>
<evidence type="ECO:0000256" key="2">
    <source>
        <dbReference type="ARBA" id="ARBA00022679"/>
    </source>
</evidence>
<evidence type="ECO:0000256" key="3">
    <source>
        <dbReference type="ARBA" id="ARBA00022777"/>
    </source>
</evidence>
<dbReference type="InterPro" id="IPR002173">
    <property type="entry name" value="Carboh/pur_kinase_PfkB_CS"/>
</dbReference>
<dbReference type="Gene3D" id="3.40.1190.20">
    <property type="match status" value="1"/>
</dbReference>
<protein>
    <submittedName>
        <fullName evidence="6">Sugar kinase</fullName>
    </submittedName>
</protein>
<dbReference type="PANTHER" id="PTHR43085">
    <property type="entry name" value="HEXOKINASE FAMILY MEMBER"/>
    <property type="match status" value="1"/>
</dbReference>
<gene>
    <name evidence="6" type="ORF">M4486_15175</name>
</gene>
<feature type="domain" description="Carbohydrate kinase PfkB" evidence="5">
    <location>
        <begin position="16"/>
        <end position="233"/>
    </location>
</feature>